<dbReference type="EMBL" id="JBHLUE010000004">
    <property type="protein sequence ID" value="MFC0564287.1"/>
    <property type="molecule type" value="Genomic_DNA"/>
</dbReference>
<dbReference type="Gene3D" id="3.40.960.10">
    <property type="entry name" value="VSR Endonuclease"/>
    <property type="match status" value="1"/>
</dbReference>
<reference evidence="2 3" key="1">
    <citation type="submission" date="2024-09" db="EMBL/GenBank/DDBJ databases">
        <authorList>
            <person name="Sun Q."/>
            <person name="Mori K."/>
        </authorList>
    </citation>
    <scope>NUCLEOTIDE SEQUENCE [LARGE SCALE GENOMIC DNA]</scope>
    <source>
        <strain evidence="2 3">TBRC 2205</strain>
    </source>
</reference>
<protein>
    <submittedName>
        <fullName evidence="2">DUF559 domain-containing protein</fullName>
    </submittedName>
</protein>
<evidence type="ECO:0000313" key="3">
    <source>
        <dbReference type="Proteomes" id="UP001589894"/>
    </source>
</evidence>
<dbReference type="InterPro" id="IPR007569">
    <property type="entry name" value="DUF559"/>
</dbReference>
<feature type="domain" description="DUF559" evidence="1">
    <location>
        <begin position="212"/>
        <end position="279"/>
    </location>
</feature>
<gene>
    <name evidence="2" type="ORF">ACFFHU_08940</name>
</gene>
<organism evidence="2 3">
    <name type="scientific">Plantactinospora siamensis</name>
    <dbReference type="NCBI Taxonomy" id="555372"/>
    <lineage>
        <taxon>Bacteria</taxon>
        <taxon>Bacillati</taxon>
        <taxon>Actinomycetota</taxon>
        <taxon>Actinomycetes</taxon>
        <taxon>Micromonosporales</taxon>
        <taxon>Micromonosporaceae</taxon>
        <taxon>Plantactinospora</taxon>
    </lineage>
</organism>
<dbReference type="Pfam" id="PF04480">
    <property type="entry name" value="DUF559"/>
    <property type="match status" value="1"/>
</dbReference>
<sequence>MAERLWRGGDLVRTMGWQGVRTRVDRRELIRARRGVYADRELDEEGNLRALFLRLPPQAILTRQSAARRYGVDVHQDGNVHIQLPPGVARPRLPGLVVHHAALAVREPVIVGGIPCVPAARCAVDLARVSSRMNALPVLDAMLRLGVIDHDGLCTELAQHRALKGIRQARELVRLSDGRAECRQESQLRLTLVDGRLPPPEPQVWVYDADGIARYRLDLGYRKRRVGVEYDGSSHLDRDRLRWDRERTNWLDAHGWTMRYFTDRDLYRRPAYIIATVRAALT</sequence>
<proteinExistence type="predicted"/>
<comment type="caution">
    <text evidence="2">The sequence shown here is derived from an EMBL/GenBank/DDBJ whole genome shotgun (WGS) entry which is preliminary data.</text>
</comment>
<dbReference type="RefSeq" id="WP_377337230.1">
    <property type="nucleotide sequence ID" value="NZ_JBHLUE010000004.1"/>
</dbReference>
<keyword evidence="3" id="KW-1185">Reference proteome</keyword>
<dbReference type="Proteomes" id="UP001589894">
    <property type="component" value="Unassembled WGS sequence"/>
</dbReference>
<dbReference type="SUPFAM" id="SSF52980">
    <property type="entry name" value="Restriction endonuclease-like"/>
    <property type="match status" value="1"/>
</dbReference>
<name>A0ABV6NU31_9ACTN</name>
<evidence type="ECO:0000259" key="1">
    <source>
        <dbReference type="Pfam" id="PF04480"/>
    </source>
</evidence>
<dbReference type="InterPro" id="IPR011335">
    <property type="entry name" value="Restrct_endonuc-II-like"/>
</dbReference>
<evidence type="ECO:0000313" key="2">
    <source>
        <dbReference type="EMBL" id="MFC0564287.1"/>
    </source>
</evidence>
<accession>A0ABV6NU31</accession>